<evidence type="ECO:0000313" key="11">
    <source>
        <dbReference type="Proteomes" id="UP001150062"/>
    </source>
</evidence>
<protein>
    <submittedName>
        <fullName evidence="8">Serine/threonine-protein kinase fhke-related</fullName>
    </submittedName>
</protein>
<evidence type="ECO:0000256" key="4">
    <source>
        <dbReference type="RuleBase" id="RU000304"/>
    </source>
</evidence>
<organism evidence="8 10">
    <name type="scientific">Anaeramoeba flamelloides</name>
    <dbReference type="NCBI Taxonomy" id="1746091"/>
    <lineage>
        <taxon>Eukaryota</taxon>
        <taxon>Metamonada</taxon>
        <taxon>Anaeramoebidae</taxon>
        <taxon>Anaeramoeba</taxon>
    </lineage>
</organism>
<dbReference type="InterPro" id="IPR017441">
    <property type="entry name" value="Protein_kinase_ATP_BS"/>
</dbReference>
<dbReference type="AlphaFoldDB" id="A0AAV7Z1C7"/>
<dbReference type="PROSITE" id="PS00108">
    <property type="entry name" value="PROTEIN_KINASE_ST"/>
    <property type="match status" value="1"/>
</dbReference>
<keyword evidence="8" id="KW-0808">Transferase</keyword>
<dbReference type="SMART" id="SM00240">
    <property type="entry name" value="FHA"/>
    <property type="match status" value="1"/>
</dbReference>
<feature type="domain" description="Protein kinase" evidence="7">
    <location>
        <begin position="162"/>
        <end position="427"/>
    </location>
</feature>
<dbReference type="Proteomes" id="UP001146793">
    <property type="component" value="Unassembled WGS sequence"/>
</dbReference>
<reference evidence="9" key="1">
    <citation type="submission" date="2022-08" db="EMBL/GenBank/DDBJ databases">
        <title>Novel sulfate-reducing endosymbionts in the free-living metamonad Anaeramoeba.</title>
        <authorList>
            <person name="Jerlstrom-Hultqvist J."/>
            <person name="Cepicka I."/>
            <person name="Gallot-Lavallee L."/>
            <person name="Salas-Leiva D."/>
            <person name="Curtis B.A."/>
            <person name="Zahonova K."/>
            <person name="Pipaliya S."/>
            <person name="Dacks J."/>
            <person name="Roger A.J."/>
        </authorList>
    </citation>
    <scope>NUCLEOTIDE SEQUENCE</scope>
    <source>
        <strain evidence="9">Schooner1</strain>
    </source>
</reference>
<dbReference type="InterPro" id="IPR008984">
    <property type="entry name" value="SMAD_FHA_dom_sf"/>
</dbReference>
<dbReference type="Pfam" id="PF00069">
    <property type="entry name" value="Pkinase"/>
    <property type="match status" value="1"/>
</dbReference>
<keyword evidence="2 3" id="KW-0067">ATP-binding</keyword>
<feature type="binding site" evidence="3">
    <location>
        <position position="191"/>
    </location>
    <ligand>
        <name>ATP</name>
        <dbReference type="ChEBI" id="CHEBI:30616"/>
    </ligand>
</feature>
<dbReference type="SUPFAM" id="SSF49879">
    <property type="entry name" value="SMAD/FHA domain"/>
    <property type="match status" value="1"/>
</dbReference>
<dbReference type="CDD" id="cd05117">
    <property type="entry name" value="STKc_CAMK"/>
    <property type="match status" value="1"/>
</dbReference>
<dbReference type="FunFam" id="1.10.510.10:FF:000571">
    <property type="entry name" value="Maternal embryonic leucine zipper kinase"/>
    <property type="match status" value="1"/>
</dbReference>
<reference evidence="8" key="2">
    <citation type="submission" date="2022-08" db="EMBL/GenBank/DDBJ databases">
        <title>Novel sulphate-reducing endosymbionts in the free-living metamonad Anaeramoeba.</title>
        <authorList>
            <person name="Jerlstrom-Hultqvist J."/>
            <person name="Cepicka I."/>
            <person name="Gallot-Lavallee L."/>
            <person name="Salas-Leiva D."/>
            <person name="Curtis B.A."/>
            <person name="Zahonova K."/>
            <person name="Pipaliya S."/>
            <person name="Dacks J."/>
            <person name="Roger A.J."/>
        </authorList>
    </citation>
    <scope>NUCLEOTIDE SEQUENCE</scope>
    <source>
        <strain evidence="8">Busselton2</strain>
    </source>
</reference>
<dbReference type="EMBL" id="JAOAOG010000300">
    <property type="protein sequence ID" value="KAJ6231501.1"/>
    <property type="molecule type" value="Genomic_DNA"/>
</dbReference>
<feature type="domain" description="FHA" evidence="6">
    <location>
        <begin position="51"/>
        <end position="110"/>
    </location>
</feature>
<evidence type="ECO:0000256" key="3">
    <source>
        <dbReference type="PROSITE-ProRule" id="PRU10141"/>
    </source>
</evidence>
<accession>A0AAV7Z1C7</accession>
<evidence type="ECO:0000259" key="6">
    <source>
        <dbReference type="PROSITE" id="PS50006"/>
    </source>
</evidence>
<evidence type="ECO:0000313" key="8">
    <source>
        <dbReference type="EMBL" id="KAJ3434855.1"/>
    </source>
</evidence>
<comment type="caution">
    <text evidence="8">The sequence shown here is derived from an EMBL/GenBank/DDBJ whole genome shotgun (WGS) entry which is preliminary data.</text>
</comment>
<gene>
    <name evidence="8" type="ORF">M0812_01979</name>
    <name evidence="9" type="ORF">M0813_05929</name>
</gene>
<comment type="similarity">
    <text evidence="4">Belongs to the protein kinase superfamily.</text>
</comment>
<evidence type="ECO:0000313" key="10">
    <source>
        <dbReference type="Proteomes" id="UP001146793"/>
    </source>
</evidence>
<keyword evidence="1 3" id="KW-0547">Nucleotide-binding</keyword>
<keyword evidence="4" id="KW-0723">Serine/threonine-protein kinase</keyword>
<keyword evidence="8" id="KW-0418">Kinase</keyword>
<sequence>MNNSQNLTIEKEEIEIESESGTESEYEDQPWGTLTSPLEDIVSLDLIDNTITIGRDSSCSIIVNHTSVSNNHCVIWREIPENEDPDEGKIYPVLIKDTSSNGTFVNGILIGKGNVQPLYYSDEITFVSIRKQGQIKPPVVLFFKDFQVIPNSYGELSVSQDYSFKKILGRGKYADVYLARDRKTNKKYAIKIINTKKVDKQVESKNSMRNKLVDEVNVLIRLDHPNIIKLERSILTEEFLFLVLEYAEGGELFYRIIDKGCYPEDEARIVFIQILNALDYLHSNKIAHRDIKPENILLMEEYSDTKIKLADFGFSRTFSEENKMLTVVGTSNYLAPEIFKTSQGYNEECDLWSAGIVLYIMLSGLMPFSEDREDMSLKKQISTGTFDFPSPEFDDVSNAAKNLIRRLIQVEISSRLSAVEALEHPWTTEKCDLIKSEYDGID</sequence>
<dbReference type="Gene3D" id="2.60.200.20">
    <property type="match status" value="1"/>
</dbReference>
<proteinExistence type="inferred from homology"/>
<evidence type="ECO:0000256" key="1">
    <source>
        <dbReference type="ARBA" id="ARBA00022741"/>
    </source>
</evidence>
<dbReference type="PROSITE" id="PS50011">
    <property type="entry name" value="PROTEIN_KINASE_DOM"/>
    <property type="match status" value="1"/>
</dbReference>
<dbReference type="PROSITE" id="PS50006">
    <property type="entry name" value="FHA_DOMAIN"/>
    <property type="match status" value="1"/>
</dbReference>
<dbReference type="InterPro" id="IPR011009">
    <property type="entry name" value="Kinase-like_dom_sf"/>
</dbReference>
<dbReference type="SUPFAM" id="SSF56112">
    <property type="entry name" value="Protein kinase-like (PK-like)"/>
    <property type="match status" value="1"/>
</dbReference>
<dbReference type="InterPro" id="IPR000253">
    <property type="entry name" value="FHA_dom"/>
</dbReference>
<evidence type="ECO:0000259" key="7">
    <source>
        <dbReference type="PROSITE" id="PS50011"/>
    </source>
</evidence>
<dbReference type="InterPro" id="IPR000719">
    <property type="entry name" value="Prot_kinase_dom"/>
</dbReference>
<name>A0AAV7Z1C7_9EUKA</name>
<evidence type="ECO:0000313" key="9">
    <source>
        <dbReference type="EMBL" id="KAJ6231501.1"/>
    </source>
</evidence>
<feature type="region of interest" description="Disordered" evidence="5">
    <location>
        <begin position="1"/>
        <end position="31"/>
    </location>
</feature>
<dbReference type="Gene3D" id="1.10.510.10">
    <property type="entry name" value="Transferase(Phosphotransferase) domain 1"/>
    <property type="match status" value="1"/>
</dbReference>
<feature type="compositionally biased region" description="Acidic residues" evidence="5">
    <location>
        <begin position="12"/>
        <end position="28"/>
    </location>
</feature>
<evidence type="ECO:0000256" key="5">
    <source>
        <dbReference type="SAM" id="MobiDB-lite"/>
    </source>
</evidence>
<dbReference type="InterPro" id="IPR008271">
    <property type="entry name" value="Ser/Thr_kinase_AS"/>
</dbReference>
<dbReference type="Pfam" id="PF00498">
    <property type="entry name" value="FHA"/>
    <property type="match status" value="1"/>
</dbReference>
<dbReference type="Proteomes" id="UP001150062">
    <property type="component" value="Unassembled WGS sequence"/>
</dbReference>
<dbReference type="EMBL" id="JANTQA010000042">
    <property type="protein sequence ID" value="KAJ3434855.1"/>
    <property type="molecule type" value="Genomic_DNA"/>
</dbReference>
<dbReference type="GO" id="GO:0005524">
    <property type="term" value="F:ATP binding"/>
    <property type="evidence" value="ECO:0007669"/>
    <property type="project" value="UniProtKB-UniRule"/>
</dbReference>
<dbReference type="PANTHER" id="PTHR24347">
    <property type="entry name" value="SERINE/THREONINE-PROTEIN KINASE"/>
    <property type="match status" value="1"/>
</dbReference>
<keyword evidence="11" id="KW-1185">Reference proteome</keyword>
<dbReference type="GO" id="GO:0004674">
    <property type="term" value="F:protein serine/threonine kinase activity"/>
    <property type="evidence" value="ECO:0007669"/>
    <property type="project" value="UniProtKB-KW"/>
</dbReference>
<dbReference type="SMART" id="SM00220">
    <property type="entry name" value="S_TKc"/>
    <property type="match status" value="1"/>
</dbReference>
<dbReference type="FunFam" id="3.30.200.20:FF:000042">
    <property type="entry name" value="Aurora kinase A"/>
    <property type="match status" value="1"/>
</dbReference>
<evidence type="ECO:0000256" key="2">
    <source>
        <dbReference type="ARBA" id="ARBA00022840"/>
    </source>
</evidence>
<dbReference type="PROSITE" id="PS00107">
    <property type="entry name" value="PROTEIN_KINASE_ATP"/>
    <property type="match status" value="1"/>
</dbReference>